<name>K0R3D0_THAOC</name>
<feature type="compositionally biased region" description="Basic and acidic residues" evidence="1">
    <location>
        <begin position="26"/>
        <end position="37"/>
    </location>
</feature>
<dbReference type="Proteomes" id="UP000266841">
    <property type="component" value="Unassembled WGS sequence"/>
</dbReference>
<keyword evidence="3" id="KW-1185">Reference proteome</keyword>
<accession>K0R3D0</accession>
<evidence type="ECO:0000313" key="3">
    <source>
        <dbReference type="Proteomes" id="UP000266841"/>
    </source>
</evidence>
<reference evidence="2 3" key="1">
    <citation type="journal article" date="2012" name="Genome Biol.">
        <title>Genome and low-iron response of an oceanic diatom adapted to chronic iron limitation.</title>
        <authorList>
            <person name="Lommer M."/>
            <person name="Specht M."/>
            <person name="Roy A.S."/>
            <person name="Kraemer L."/>
            <person name="Andreson R."/>
            <person name="Gutowska M.A."/>
            <person name="Wolf J."/>
            <person name="Bergner S.V."/>
            <person name="Schilhabel M.B."/>
            <person name="Klostermeier U.C."/>
            <person name="Beiko R.G."/>
            <person name="Rosenstiel P."/>
            <person name="Hippler M."/>
            <person name="Laroche J."/>
        </authorList>
    </citation>
    <scope>NUCLEOTIDE SEQUENCE [LARGE SCALE GENOMIC DNA]</scope>
    <source>
        <strain evidence="2 3">CCMP1005</strain>
    </source>
</reference>
<gene>
    <name evidence="2" type="ORF">THAOC_33914</name>
</gene>
<evidence type="ECO:0000256" key="1">
    <source>
        <dbReference type="SAM" id="MobiDB-lite"/>
    </source>
</evidence>
<feature type="region of interest" description="Disordered" evidence="1">
    <location>
        <begin position="1"/>
        <end position="42"/>
    </location>
</feature>
<evidence type="ECO:0000313" key="2">
    <source>
        <dbReference type="EMBL" id="EJK47368.1"/>
    </source>
</evidence>
<feature type="non-terminal residue" evidence="2">
    <location>
        <position position="1"/>
    </location>
</feature>
<comment type="caution">
    <text evidence="2">The sequence shown here is derived from an EMBL/GenBank/DDBJ whole genome shotgun (WGS) entry which is preliminary data.</text>
</comment>
<dbReference type="EMBL" id="AGNL01047015">
    <property type="protein sequence ID" value="EJK47368.1"/>
    <property type="molecule type" value="Genomic_DNA"/>
</dbReference>
<feature type="region of interest" description="Disordered" evidence="1">
    <location>
        <begin position="77"/>
        <end position="111"/>
    </location>
</feature>
<organism evidence="2 3">
    <name type="scientific">Thalassiosira oceanica</name>
    <name type="common">Marine diatom</name>
    <dbReference type="NCBI Taxonomy" id="159749"/>
    <lineage>
        <taxon>Eukaryota</taxon>
        <taxon>Sar</taxon>
        <taxon>Stramenopiles</taxon>
        <taxon>Ochrophyta</taxon>
        <taxon>Bacillariophyta</taxon>
        <taxon>Coscinodiscophyceae</taxon>
        <taxon>Thalassiosirophycidae</taxon>
        <taxon>Thalassiosirales</taxon>
        <taxon>Thalassiosiraceae</taxon>
        <taxon>Thalassiosira</taxon>
    </lineage>
</organism>
<dbReference type="AlphaFoldDB" id="K0R3D0"/>
<sequence length="231" mass="23899">SSSADSAGPRLQHCSAAPPPPGERAGPPRDPPRRGAEDGTPPGFKSACCVACSVVALRVLESAAGAVYPSHPPAPHPLASFGPPGGSARRATASSLGAATIQRRRRTSAGAISPPARIKVLDRQSAEAAMRTTYFPSTREGAKRPVQTCRASPEKTEKTHGQDRPGLRKEATFPQGTHLPTAAAGHWPQPNEARNSASFVGEKREHWLEPGAPKRGGEGSGTLAALGGGHQ</sequence>
<feature type="region of interest" description="Disordered" evidence="1">
    <location>
        <begin position="137"/>
        <end position="231"/>
    </location>
</feature>
<protein>
    <submittedName>
        <fullName evidence="2">Uncharacterized protein</fullName>
    </submittedName>
</protein>
<proteinExistence type="predicted"/>
<feature type="compositionally biased region" description="Basic and acidic residues" evidence="1">
    <location>
        <begin position="152"/>
        <end position="171"/>
    </location>
</feature>